<gene>
    <name evidence="1" type="ORF">C7435_1361</name>
</gene>
<proteinExistence type="predicted"/>
<dbReference type="Proteomes" id="UP000273675">
    <property type="component" value="Unassembled WGS sequence"/>
</dbReference>
<accession>A0A495DCX1</accession>
<dbReference type="EMBL" id="RBIM01000003">
    <property type="protein sequence ID" value="RKR00161.1"/>
    <property type="molecule type" value="Genomic_DNA"/>
</dbReference>
<dbReference type="AlphaFoldDB" id="A0A495DCX1"/>
<reference evidence="1 2" key="1">
    <citation type="submission" date="2018-10" db="EMBL/GenBank/DDBJ databases">
        <title>Genomic Encyclopedia of Type Strains, Phase IV (KMG-IV): sequencing the most valuable type-strain genomes for metagenomic binning, comparative biology and taxonomic classification.</title>
        <authorList>
            <person name="Goeker M."/>
        </authorList>
    </citation>
    <scope>NUCLEOTIDE SEQUENCE [LARGE SCALE GENOMIC DNA]</scope>
    <source>
        <strain evidence="1 2">DSM 4734</strain>
    </source>
</reference>
<dbReference type="OrthoDB" id="7632623at2"/>
<organism evidence="1 2">
    <name type="scientific">Maricaulis maris</name>
    <dbReference type="NCBI Taxonomy" id="74318"/>
    <lineage>
        <taxon>Bacteria</taxon>
        <taxon>Pseudomonadati</taxon>
        <taxon>Pseudomonadota</taxon>
        <taxon>Alphaproteobacteria</taxon>
        <taxon>Maricaulales</taxon>
        <taxon>Maricaulaceae</taxon>
        <taxon>Maricaulis</taxon>
    </lineage>
</organism>
<protein>
    <recommendedName>
        <fullName evidence="3">Flagellar basal-body protein FlbY</fullName>
    </recommendedName>
</protein>
<sequence length="149" mass="15897">MTELAAASPAERAEGLLKLTKRLTDLINEETRLFKDRRPQDALGLQDEKSQLANIYRAEVARARKEPTRFAGAPAPLKAALRQATQSFHESLAENGRIVGALKTVTEGVVKAIADEAARQRSTAGGYGPGAAQQTGRGGNFAIAVNRTA</sequence>
<name>A0A495DCX1_9PROT</name>
<evidence type="ECO:0008006" key="3">
    <source>
        <dbReference type="Google" id="ProtNLM"/>
    </source>
</evidence>
<evidence type="ECO:0000313" key="1">
    <source>
        <dbReference type="EMBL" id="RKR00161.1"/>
    </source>
</evidence>
<dbReference type="RefSeq" id="WP_121210528.1">
    <property type="nucleotide sequence ID" value="NZ_RBIM01000003.1"/>
</dbReference>
<evidence type="ECO:0000313" key="2">
    <source>
        <dbReference type="Proteomes" id="UP000273675"/>
    </source>
</evidence>
<comment type="caution">
    <text evidence="1">The sequence shown here is derived from an EMBL/GenBank/DDBJ whole genome shotgun (WGS) entry which is preliminary data.</text>
</comment>